<dbReference type="SMART" id="SM00220">
    <property type="entry name" value="S_TKc"/>
    <property type="match status" value="1"/>
</dbReference>
<evidence type="ECO:0000256" key="12">
    <source>
        <dbReference type="ARBA" id="ARBA00022837"/>
    </source>
</evidence>
<dbReference type="InterPro" id="IPR017441">
    <property type="entry name" value="Protein_kinase_ATP_BS"/>
</dbReference>
<feature type="compositionally biased region" description="Basic and acidic residues" evidence="18">
    <location>
        <begin position="113"/>
        <end position="126"/>
    </location>
</feature>
<dbReference type="GO" id="GO:0005516">
    <property type="term" value="F:calmodulin binding"/>
    <property type="evidence" value="ECO:0007669"/>
    <property type="project" value="EnsemblPlants"/>
</dbReference>
<dbReference type="InterPro" id="IPR011992">
    <property type="entry name" value="EF-hand-dom_pair"/>
</dbReference>
<dbReference type="CDD" id="cd05117">
    <property type="entry name" value="STKc_CAMK"/>
    <property type="match status" value="1"/>
</dbReference>
<dbReference type="Gramene" id="ESQ39314">
    <property type="protein sequence ID" value="ESQ39314"/>
    <property type="gene ID" value="EUTSA_v10001366mg"/>
</dbReference>
<evidence type="ECO:0000256" key="16">
    <source>
        <dbReference type="ARBA" id="ARBA00048679"/>
    </source>
</evidence>
<dbReference type="EMBL" id="KI517481">
    <property type="protein sequence ID" value="ESQ39314.1"/>
    <property type="molecule type" value="Genomic_DNA"/>
</dbReference>
<keyword evidence="5" id="KW-0597">Phosphoprotein</keyword>
<dbReference type="GO" id="GO:0004674">
    <property type="term" value="F:protein serine/threonine kinase activity"/>
    <property type="evidence" value="ECO:0007669"/>
    <property type="project" value="UniProtKB-KW"/>
</dbReference>
<dbReference type="PANTHER" id="PTHR24349">
    <property type="entry name" value="SERINE/THREONINE-PROTEIN KINASE"/>
    <property type="match status" value="1"/>
</dbReference>
<dbReference type="SUPFAM" id="SSF56112">
    <property type="entry name" value="Protein kinase-like (PK-like)"/>
    <property type="match status" value="1"/>
</dbReference>
<dbReference type="InterPro" id="IPR000719">
    <property type="entry name" value="Prot_kinase_dom"/>
</dbReference>
<accession>V4L6M5</accession>
<keyword evidence="4" id="KW-0723">Serine/threonine-protein kinase</keyword>
<comment type="subcellular location">
    <subcellularLocation>
        <location evidence="1">Membrane</location>
        <topology evidence="1">Lipid-anchor</topology>
        <orientation evidence="1">Cytoplasmic side</orientation>
    </subcellularLocation>
</comment>
<dbReference type="Proteomes" id="UP000030689">
    <property type="component" value="Unassembled WGS sequence"/>
</dbReference>
<gene>
    <name evidence="21" type="ORF">EUTSA_v10001366mg</name>
</gene>
<keyword evidence="9" id="KW-0677">Repeat</keyword>
<evidence type="ECO:0000256" key="4">
    <source>
        <dbReference type="ARBA" id="ARBA00022527"/>
    </source>
</evidence>
<keyword evidence="12" id="KW-0106">Calcium</keyword>
<evidence type="ECO:0000256" key="3">
    <source>
        <dbReference type="ARBA" id="ARBA00012513"/>
    </source>
</evidence>
<evidence type="ECO:0000256" key="17">
    <source>
        <dbReference type="PROSITE-ProRule" id="PRU10141"/>
    </source>
</evidence>
<keyword evidence="8" id="KW-0479">Metal-binding</keyword>
<dbReference type="GO" id="GO:0005524">
    <property type="term" value="F:ATP binding"/>
    <property type="evidence" value="ECO:0007669"/>
    <property type="project" value="UniProtKB-UniRule"/>
</dbReference>
<dbReference type="InterPro" id="IPR011009">
    <property type="entry name" value="Kinase-like_dom_sf"/>
</dbReference>
<dbReference type="Gene3D" id="1.10.510.10">
    <property type="entry name" value="Transferase(Phosphotransferase) domain 1"/>
    <property type="match status" value="1"/>
</dbReference>
<evidence type="ECO:0000256" key="8">
    <source>
        <dbReference type="ARBA" id="ARBA00022723"/>
    </source>
</evidence>
<evidence type="ECO:0000313" key="21">
    <source>
        <dbReference type="EMBL" id="ESQ39314.1"/>
    </source>
</evidence>
<feature type="compositionally biased region" description="Polar residues" evidence="18">
    <location>
        <begin position="17"/>
        <end position="40"/>
    </location>
</feature>
<evidence type="ECO:0000313" key="22">
    <source>
        <dbReference type="Proteomes" id="UP000030689"/>
    </source>
</evidence>
<dbReference type="InterPro" id="IPR050205">
    <property type="entry name" value="CDPK_Ser/Thr_kinases"/>
</dbReference>
<dbReference type="InterPro" id="IPR002048">
    <property type="entry name" value="EF_hand_dom"/>
</dbReference>
<dbReference type="GO" id="GO:0005509">
    <property type="term" value="F:calcium ion binding"/>
    <property type="evidence" value="ECO:0007669"/>
    <property type="project" value="InterPro"/>
</dbReference>
<keyword evidence="14" id="KW-0449">Lipoprotein</keyword>
<proteinExistence type="inferred from homology"/>
<dbReference type="FunFam" id="1.10.510.10:FF:001294">
    <property type="entry name" value="CDPK-related kinase 3"/>
    <property type="match status" value="1"/>
</dbReference>
<evidence type="ECO:0000256" key="2">
    <source>
        <dbReference type="ARBA" id="ARBA00005354"/>
    </source>
</evidence>
<evidence type="ECO:0000256" key="5">
    <source>
        <dbReference type="ARBA" id="ARBA00022553"/>
    </source>
</evidence>
<feature type="region of interest" description="Disordered" evidence="18">
    <location>
        <begin position="17"/>
        <end position="133"/>
    </location>
</feature>
<keyword evidence="7" id="KW-0519">Myristate</keyword>
<evidence type="ECO:0000256" key="7">
    <source>
        <dbReference type="ARBA" id="ARBA00022707"/>
    </source>
</evidence>
<dbReference type="GO" id="GO:0016020">
    <property type="term" value="C:membrane"/>
    <property type="evidence" value="ECO:0007669"/>
    <property type="project" value="UniProtKB-SubCell"/>
</dbReference>
<sequence length="597" mass="66572">MGQCYGKVNQSKLNVGDEANTTTYVVSGDGNQIQPSLTPGNGNGRAKNTPSRSSNPSPWPSPFPHGSASPLPSGVSPSPARTSTPRRFFRRPFPPPSPAKHIKASLIKRLGVKPKEGPIPEERGTEPEQSLDKSFGYGKNFGAKYELGKEVGRGHFGHTCSGRGKKGEIKDHPIAVKIISKAKMTTAIAIEDVRREVKLLKSLSGHKHLIRYYDACEDANNVYIVMELCDGGELLDRILARGGKYPEDDAKAIVVQILNVVSFCHLQGVVHRDLKPENFLFTSSREDSDLKLIDFGLSDFVRPDERLNDIVGSAYYVAPEVLHRSYSLEADIWSIGVITYILLCGSRPFWARTESGIFRTVLRTEPHYDDLPWPSVSSEGKEFVKRLLNKDYRKRMSAVQALTHPWLRDDSRAIPLDILIYKLVKSYLHATPLRRAALKALAKALTENELVYLRAQFMLLGPNKDGSVSLENFKMAVMQNATDAMRESRVPEILHTMESLAYRKMYFEEFCAAAISIHQLEAVEAWDGIAAAGFQHFETEGNRVITIEELARELNVGASAYGHLREWVRSSDGKLSFLGFTKFLHGVTLRAAHARPR</sequence>
<dbReference type="OMA" id="AKFIVVQ"/>
<evidence type="ECO:0000256" key="9">
    <source>
        <dbReference type="ARBA" id="ARBA00022737"/>
    </source>
</evidence>
<dbReference type="Pfam" id="PF00069">
    <property type="entry name" value="Pkinase"/>
    <property type="match status" value="1"/>
</dbReference>
<evidence type="ECO:0000256" key="13">
    <source>
        <dbReference type="ARBA" id="ARBA00022840"/>
    </source>
</evidence>
<dbReference type="FunFam" id="1.10.238.10:FF:000085">
    <property type="entry name" value="CDPK-related kinase 1"/>
    <property type="match status" value="1"/>
</dbReference>
<evidence type="ECO:0000256" key="15">
    <source>
        <dbReference type="ARBA" id="ARBA00047899"/>
    </source>
</evidence>
<dbReference type="EC" id="2.7.11.1" evidence="3"/>
<feature type="domain" description="Protein kinase" evidence="19">
    <location>
        <begin position="145"/>
        <end position="407"/>
    </location>
</feature>
<evidence type="ECO:0000259" key="19">
    <source>
        <dbReference type="PROSITE" id="PS50011"/>
    </source>
</evidence>
<comment type="catalytic activity">
    <reaction evidence="16">
        <text>L-seryl-[protein] + ATP = O-phospho-L-seryl-[protein] + ADP + H(+)</text>
        <dbReference type="Rhea" id="RHEA:17989"/>
        <dbReference type="Rhea" id="RHEA-COMP:9863"/>
        <dbReference type="Rhea" id="RHEA-COMP:11604"/>
        <dbReference type="ChEBI" id="CHEBI:15378"/>
        <dbReference type="ChEBI" id="CHEBI:29999"/>
        <dbReference type="ChEBI" id="CHEBI:30616"/>
        <dbReference type="ChEBI" id="CHEBI:83421"/>
        <dbReference type="ChEBI" id="CHEBI:456216"/>
        <dbReference type="EC" id="2.7.11.1"/>
    </reaction>
</comment>
<keyword evidence="6" id="KW-0808">Transferase</keyword>
<comment type="similarity">
    <text evidence="2">Belongs to the protein kinase superfamily. CAMK Ser/Thr protein kinase family. CaMK subfamily.</text>
</comment>
<dbReference type="eggNOG" id="KOG0032">
    <property type="taxonomic scope" value="Eukaryota"/>
</dbReference>
<protein>
    <recommendedName>
        <fullName evidence="3">non-specific serine/threonine protein kinase</fullName>
        <ecNumber evidence="3">2.7.11.1</ecNumber>
    </recommendedName>
</protein>
<dbReference type="OrthoDB" id="40902at2759"/>
<dbReference type="FunFam" id="3.30.200.20:FF:000101">
    <property type="entry name" value="CDPK-related kinase 1"/>
    <property type="match status" value="1"/>
</dbReference>
<keyword evidence="13 17" id="KW-0067">ATP-binding</keyword>
<name>V4L6M5_EUTSA</name>
<feature type="binding site" evidence="17">
    <location>
        <position position="177"/>
    </location>
    <ligand>
        <name>ATP</name>
        <dbReference type="ChEBI" id="CHEBI:30616"/>
    </ligand>
</feature>
<evidence type="ECO:0000256" key="11">
    <source>
        <dbReference type="ARBA" id="ARBA00022777"/>
    </source>
</evidence>
<evidence type="ECO:0000259" key="20">
    <source>
        <dbReference type="PROSITE" id="PS50222"/>
    </source>
</evidence>
<organism evidence="21 22">
    <name type="scientific">Eutrema salsugineum</name>
    <name type="common">Saltwater cress</name>
    <name type="synonym">Sisymbrium salsugineum</name>
    <dbReference type="NCBI Taxonomy" id="72664"/>
    <lineage>
        <taxon>Eukaryota</taxon>
        <taxon>Viridiplantae</taxon>
        <taxon>Streptophyta</taxon>
        <taxon>Embryophyta</taxon>
        <taxon>Tracheophyta</taxon>
        <taxon>Spermatophyta</taxon>
        <taxon>Magnoliopsida</taxon>
        <taxon>eudicotyledons</taxon>
        <taxon>Gunneridae</taxon>
        <taxon>Pentapetalae</taxon>
        <taxon>rosids</taxon>
        <taxon>malvids</taxon>
        <taxon>Brassicales</taxon>
        <taxon>Brassicaceae</taxon>
        <taxon>Eutremeae</taxon>
        <taxon>Eutrema</taxon>
    </lineage>
</organism>
<dbReference type="PROSITE" id="PS00108">
    <property type="entry name" value="PROTEIN_KINASE_ST"/>
    <property type="match status" value="1"/>
</dbReference>
<dbReference type="AlphaFoldDB" id="V4L6M5"/>
<dbReference type="PROSITE" id="PS00107">
    <property type="entry name" value="PROTEIN_KINASE_ATP"/>
    <property type="match status" value="1"/>
</dbReference>
<dbReference type="GO" id="GO:0071215">
    <property type="term" value="P:cellular response to abscisic acid stimulus"/>
    <property type="evidence" value="ECO:0007669"/>
    <property type="project" value="EnsemblPlants"/>
</dbReference>
<evidence type="ECO:0000256" key="6">
    <source>
        <dbReference type="ARBA" id="ARBA00022679"/>
    </source>
</evidence>
<dbReference type="PROSITE" id="PS50222">
    <property type="entry name" value="EF_HAND_2"/>
    <property type="match status" value="1"/>
</dbReference>
<dbReference type="STRING" id="72664.V4L6M5"/>
<dbReference type="FunFam" id="1.10.510.10:FF:001864">
    <property type="entry name" value="Calcium-dependent protein kinase SK5"/>
    <property type="match status" value="1"/>
</dbReference>
<evidence type="ECO:0000256" key="10">
    <source>
        <dbReference type="ARBA" id="ARBA00022741"/>
    </source>
</evidence>
<keyword evidence="22" id="KW-1185">Reference proteome</keyword>
<evidence type="ECO:0000256" key="1">
    <source>
        <dbReference type="ARBA" id="ARBA00004423"/>
    </source>
</evidence>
<dbReference type="Gene3D" id="1.10.238.10">
    <property type="entry name" value="EF-hand"/>
    <property type="match status" value="2"/>
</dbReference>
<dbReference type="InterPro" id="IPR008271">
    <property type="entry name" value="Ser/Thr_kinase_AS"/>
</dbReference>
<feature type="domain" description="EF-hand" evidence="20">
    <location>
        <begin position="448"/>
        <end position="483"/>
    </location>
</feature>
<dbReference type="KEGG" id="eus:EUTSA_v10001366mg"/>
<dbReference type="GO" id="GO:0010150">
    <property type="term" value="P:leaf senescence"/>
    <property type="evidence" value="ECO:0007669"/>
    <property type="project" value="EnsemblPlants"/>
</dbReference>
<reference evidence="21 22" key="1">
    <citation type="journal article" date="2013" name="Front. Plant Sci.">
        <title>The Reference Genome of the Halophytic Plant Eutrema salsugineum.</title>
        <authorList>
            <person name="Yang R."/>
            <person name="Jarvis D.E."/>
            <person name="Chen H."/>
            <person name="Beilstein M.A."/>
            <person name="Grimwood J."/>
            <person name="Jenkins J."/>
            <person name="Shu S."/>
            <person name="Prochnik S."/>
            <person name="Xin M."/>
            <person name="Ma C."/>
            <person name="Schmutz J."/>
            <person name="Wing R.A."/>
            <person name="Mitchell-Olds T."/>
            <person name="Schumaker K.S."/>
            <person name="Wang X."/>
        </authorList>
    </citation>
    <scope>NUCLEOTIDE SEQUENCE [LARGE SCALE GENOMIC DNA]</scope>
</reference>
<evidence type="ECO:0000256" key="18">
    <source>
        <dbReference type="SAM" id="MobiDB-lite"/>
    </source>
</evidence>
<dbReference type="PROSITE" id="PS50011">
    <property type="entry name" value="PROTEIN_KINASE_DOM"/>
    <property type="match status" value="1"/>
</dbReference>
<evidence type="ECO:0000256" key="14">
    <source>
        <dbReference type="ARBA" id="ARBA00023288"/>
    </source>
</evidence>
<keyword evidence="10 17" id="KW-0547">Nucleotide-binding</keyword>
<comment type="catalytic activity">
    <reaction evidence="15">
        <text>L-threonyl-[protein] + ATP = O-phospho-L-threonyl-[protein] + ADP + H(+)</text>
        <dbReference type="Rhea" id="RHEA:46608"/>
        <dbReference type="Rhea" id="RHEA-COMP:11060"/>
        <dbReference type="Rhea" id="RHEA-COMP:11605"/>
        <dbReference type="ChEBI" id="CHEBI:15378"/>
        <dbReference type="ChEBI" id="CHEBI:30013"/>
        <dbReference type="ChEBI" id="CHEBI:30616"/>
        <dbReference type="ChEBI" id="CHEBI:61977"/>
        <dbReference type="ChEBI" id="CHEBI:456216"/>
        <dbReference type="EC" id="2.7.11.1"/>
    </reaction>
</comment>
<dbReference type="Gene3D" id="3.30.200.20">
    <property type="entry name" value="Phosphorylase Kinase, domain 1"/>
    <property type="match status" value="1"/>
</dbReference>
<dbReference type="SUPFAM" id="SSF47473">
    <property type="entry name" value="EF-hand"/>
    <property type="match status" value="1"/>
</dbReference>
<keyword evidence="11" id="KW-0418">Kinase</keyword>